<evidence type="ECO:0000313" key="3">
    <source>
        <dbReference type="EMBL" id="KAF9625232.1"/>
    </source>
</evidence>
<feature type="repeat" description="PPR" evidence="2">
    <location>
        <begin position="359"/>
        <end position="389"/>
    </location>
</feature>
<feature type="repeat" description="PPR" evidence="2">
    <location>
        <begin position="390"/>
        <end position="424"/>
    </location>
</feature>
<dbReference type="InterPro" id="IPR046848">
    <property type="entry name" value="E_motif"/>
</dbReference>
<accession>A0A835IZQ1</accession>
<feature type="repeat" description="PPR" evidence="2">
    <location>
        <begin position="211"/>
        <end position="246"/>
    </location>
</feature>
<evidence type="ECO:0000256" key="2">
    <source>
        <dbReference type="PROSITE-ProRule" id="PRU00708"/>
    </source>
</evidence>
<comment type="caution">
    <text evidence="3">The sequence shown here is derived from an EMBL/GenBank/DDBJ whole genome shotgun (WGS) entry which is preliminary data.</text>
</comment>
<dbReference type="FunFam" id="1.25.40.10:FF:000343">
    <property type="entry name" value="Pentatricopeptide repeat-containing protein At3g58590"/>
    <property type="match status" value="1"/>
</dbReference>
<sequence length="900" mass="99867">MQMQKQHYRSLNIRSLLCSRYTTLSLQQNPGPSSPSSSFSPWFPILQNSITQRNLPLGKCTHARIIRFGDYSNRFLTNNLINMYSKCGVLDYARKLFDQSPNRDLVTWNSILAGYAVSAETDDSKIFDGFCLFRGLRRCEELSPTRLTLAPVLKMALFSGCISISEAIHCYAAKVGLDFDVFISGILVNIYTKVGWVEEARRLFDEMPEKDVVMWNVMLKAYVQSGAYDTEVFRLFSEFHSSGLRPDDISVNCVLRELSKGVVSEELSKSIDQVRAYAVKVSLLNDVRDVFKWNKTMSEYVNAGENRAALECFLEMTRSNVECDKVTFVIALSSAMGTNDLKVGQQIQCRVVKSGFDFDISIANSLINMYAKMGCLNYALAIFSEMEELDLISWNSMISSCVQGGLGKESLNLFLDLLCEGLRPDQFTLASVLRACSSVPHGFYLGRQVHVHAVKLGCIGDVFVSTALIDVYGKSGRMEEAELVYKIREGFDLGSCNAMMAGYINNQDSSKALSLFSLIHKDGKKSDQFTLATAINACGSSVVLEQGKQIQAHVIKLGFDSDLCVSSGILGMYVKCGDMKGASLVFDGICEPDDVAWTAMISGCVENGDVDHALWLYHQMRHSGILPDEYTFATLIKACSCLTAFEQGKQIHANVIKLECLSDPFVGTSLIDMYAKCGSISESYTLFKRMNVTNIALWNAMMVGLAQHGNGEEALNLFREMRIQGVIPDKISFIGILSACSYSGLVSEAYGHFDSMYKDYGIEPEIEHYSCLVDVLARAGLLENAEKLISNMPFAPSASMYRALLGACWVQKNAEVGKRIASQLLALDPLDSSAYVLMSNIYAAANQWNQVADARKMMKTRNVKKDTGYSWIDVKNKVHLFVVDDNSHPQAAAVISKVEE</sequence>
<dbReference type="FunFam" id="1.25.40.10:FF:001086">
    <property type="entry name" value="Pentatricopeptide repeat-containing protein At4g33170"/>
    <property type="match status" value="1"/>
</dbReference>
<dbReference type="Proteomes" id="UP000631114">
    <property type="component" value="Unassembled WGS sequence"/>
</dbReference>
<dbReference type="NCBIfam" id="TIGR00756">
    <property type="entry name" value="PPR"/>
    <property type="match status" value="7"/>
</dbReference>
<feature type="repeat" description="PPR" evidence="2">
    <location>
        <begin position="593"/>
        <end position="627"/>
    </location>
</feature>
<dbReference type="InterPro" id="IPR002885">
    <property type="entry name" value="PPR_rpt"/>
</dbReference>
<dbReference type="Pfam" id="PF01535">
    <property type="entry name" value="PPR"/>
    <property type="match status" value="9"/>
</dbReference>
<dbReference type="PANTHER" id="PTHR47926:SF543">
    <property type="entry name" value="(WILD MALAYSIAN BANANA) HYPOTHETICAL PROTEIN"/>
    <property type="match status" value="1"/>
</dbReference>
<dbReference type="Gene3D" id="1.25.40.10">
    <property type="entry name" value="Tetratricopeptide repeat domain"/>
    <property type="match status" value="6"/>
</dbReference>
<dbReference type="FunFam" id="1.25.40.10:FF:000687">
    <property type="entry name" value="Pentatricopeptide repeat-containing protein At4g33170"/>
    <property type="match status" value="1"/>
</dbReference>
<dbReference type="GO" id="GO:0009451">
    <property type="term" value="P:RNA modification"/>
    <property type="evidence" value="ECO:0007669"/>
    <property type="project" value="InterPro"/>
</dbReference>
<organism evidence="3 4">
    <name type="scientific">Coptis chinensis</name>
    <dbReference type="NCBI Taxonomy" id="261450"/>
    <lineage>
        <taxon>Eukaryota</taxon>
        <taxon>Viridiplantae</taxon>
        <taxon>Streptophyta</taxon>
        <taxon>Embryophyta</taxon>
        <taxon>Tracheophyta</taxon>
        <taxon>Spermatophyta</taxon>
        <taxon>Magnoliopsida</taxon>
        <taxon>Ranunculales</taxon>
        <taxon>Ranunculaceae</taxon>
        <taxon>Coptidoideae</taxon>
        <taxon>Coptis</taxon>
    </lineage>
</organism>
<keyword evidence="4" id="KW-1185">Reference proteome</keyword>
<dbReference type="InterPro" id="IPR011990">
    <property type="entry name" value="TPR-like_helical_dom_sf"/>
</dbReference>
<evidence type="ECO:0000256" key="1">
    <source>
        <dbReference type="ARBA" id="ARBA00022737"/>
    </source>
</evidence>
<proteinExistence type="predicted"/>
<name>A0A835IZQ1_9MAGN</name>
<feature type="repeat" description="PPR" evidence="2">
    <location>
        <begin position="180"/>
        <end position="210"/>
    </location>
</feature>
<dbReference type="GO" id="GO:0003723">
    <property type="term" value="F:RNA binding"/>
    <property type="evidence" value="ECO:0007669"/>
    <property type="project" value="InterPro"/>
</dbReference>
<reference evidence="3 4" key="1">
    <citation type="submission" date="2020-10" db="EMBL/GenBank/DDBJ databases">
        <title>The Coptis chinensis genome and diversification of protoberbering-type alkaloids.</title>
        <authorList>
            <person name="Wang B."/>
            <person name="Shu S."/>
            <person name="Song C."/>
            <person name="Liu Y."/>
        </authorList>
    </citation>
    <scope>NUCLEOTIDE SEQUENCE [LARGE SCALE GENOMIC DNA]</scope>
    <source>
        <strain evidence="3">HL-2020</strain>
        <tissue evidence="3">Leaf</tissue>
    </source>
</reference>
<keyword evidence="1" id="KW-0677">Repeat</keyword>
<evidence type="ECO:0008006" key="5">
    <source>
        <dbReference type="Google" id="ProtNLM"/>
    </source>
</evidence>
<dbReference type="OrthoDB" id="3231855at2759"/>
<dbReference type="AlphaFoldDB" id="A0A835IZQ1"/>
<dbReference type="InterPro" id="IPR046960">
    <property type="entry name" value="PPR_At4g14850-like_plant"/>
</dbReference>
<dbReference type="FunFam" id="1.25.40.10:FF:000243">
    <property type="entry name" value="Pentatricopeptide repeat-containing protein chloroplastic"/>
    <property type="match status" value="1"/>
</dbReference>
<protein>
    <recommendedName>
        <fullName evidence="5">Pentatricopeptide repeat-containing protein</fullName>
    </recommendedName>
</protein>
<dbReference type="Pfam" id="PF20431">
    <property type="entry name" value="E_motif"/>
    <property type="match status" value="1"/>
</dbReference>
<dbReference type="FunFam" id="1.25.40.10:FF:000366">
    <property type="entry name" value="Pentatricopeptide (PPR) repeat-containing protein"/>
    <property type="match status" value="1"/>
</dbReference>
<dbReference type="EMBL" id="JADFTS010000001">
    <property type="protein sequence ID" value="KAF9625232.1"/>
    <property type="molecule type" value="Genomic_DNA"/>
</dbReference>
<dbReference type="Pfam" id="PF13041">
    <property type="entry name" value="PPR_2"/>
    <property type="match status" value="2"/>
</dbReference>
<dbReference type="PANTHER" id="PTHR47926">
    <property type="entry name" value="PENTATRICOPEPTIDE REPEAT-CONTAINING PROTEIN"/>
    <property type="match status" value="1"/>
</dbReference>
<feature type="repeat" description="PPR" evidence="2">
    <location>
        <begin position="694"/>
        <end position="728"/>
    </location>
</feature>
<evidence type="ECO:0000313" key="4">
    <source>
        <dbReference type="Proteomes" id="UP000631114"/>
    </source>
</evidence>
<gene>
    <name evidence="3" type="ORF">IFM89_020818</name>
</gene>
<dbReference type="PROSITE" id="PS51375">
    <property type="entry name" value="PPR"/>
    <property type="match status" value="6"/>
</dbReference>